<accession>A0A370X5E2</accession>
<protein>
    <submittedName>
        <fullName evidence="2">Uncharacterized protein</fullName>
    </submittedName>
</protein>
<name>A0A370X5E2_9GAMM</name>
<dbReference type="InterPro" id="IPR011322">
    <property type="entry name" value="N-reg_PII-like_a/b"/>
</dbReference>
<evidence type="ECO:0000313" key="2">
    <source>
        <dbReference type="EMBL" id="RDS83586.1"/>
    </source>
</evidence>
<dbReference type="Pfam" id="PF02641">
    <property type="entry name" value="DUF190"/>
    <property type="match status" value="1"/>
</dbReference>
<dbReference type="Proteomes" id="UP000254258">
    <property type="component" value="Unassembled WGS sequence"/>
</dbReference>
<gene>
    <name evidence="2" type="ORF">DWU98_04425</name>
</gene>
<proteinExistence type="inferred from homology"/>
<dbReference type="InterPro" id="IPR015867">
    <property type="entry name" value="N-reg_PII/ATP_PRibTrfase_C"/>
</dbReference>
<dbReference type="AlphaFoldDB" id="A0A370X5E2"/>
<dbReference type="SUPFAM" id="SSF54913">
    <property type="entry name" value="GlnB-like"/>
    <property type="match status" value="1"/>
</dbReference>
<evidence type="ECO:0000256" key="1">
    <source>
        <dbReference type="ARBA" id="ARBA00010554"/>
    </source>
</evidence>
<dbReference type="InterPro" id="IPR003793">
    <property type="entry name" value="UPF0166"/>
</dbReference>
<evidence type="ECO:0000313" key="3">
    <source>
        <dbReference type="Proteomes" id="UP000254258"/>
    </source>
</evidence>
<comment type="caution">
    <text evidence="2">The sequence shown here is derived from an EMBL/GenBank/DDBJ whole genome shotgun (WGS) entry which is preliminary data.</text>
</comment>
<organism evidence="2 3">
    <name type="scientific">Dyella monticola</name>
    <dbReference type="NCBI Taxonomy" id="1927958"/>
    <lineage>
        <taxon>Bacteria</taxon>
        <taxon>Pseudomonadati</taxon>
        <taxon>Pseudomonadota</taxon>
        <taxon>Gammaproteobacteria</taxon>
        <taxon>Lysobacterales</taxon>
        <taxon>Rhodanobacteraceae</taxon>
        <taxon>Dyella</taxon>
    </lineage>
</organism>
<comment type="similarity">
    <text evidence="1">Belongs to the UPF0166 family.</text>
</comment>
<sequence length="120" mass="14041">MSPIMNKLVALRLYFHHAEKVQHKSFWHHFTRPSLASHLMKSAHSNGIEQVLVHRVHRGYLAGGKPQLHHVEHTHPHLPHCIELIDIESRLRTFWDDHAHQFKNVRALFLPCEPVAEPIN</sequence>
<dbReference type="EMBL" id="QRBE01000002">
    <property type="protein sequence ID" value="RDS83586.1"/>
    <property type="molecule type" value="Genomic_DNA"/>
</dbReference>
<reference evidence="2 3" key="1">
    <citation type="submission" date="2018-07" db="EMBL/GenBank/DDBJ databases">
        <title>Dyella monticola sp. nov. and Dyella psychrodurans sp. nov. isolated from monsoon evergreen broad-leaved forest soil of Dinghu Mountain, China.</title>
        <authorList>
            <person name="Gao Z."/>
            <person name="Qiu L."/>
        </authorList>
    </citation>
    <scope>NUCLEOTIDE SEQUENCE [LARGE SCALE GENOMIC DNA]</scope>
    <source>
        <strain evidence="2 3">4G-K06</strain>
    </source>
</reference>
<keyword evidence="3" id="KW-1185">Reference proteome</keyword>
<dbReference type="Gene3D" id="3.30.70.120">
    <property type="match status" value="1"/>
</dbReference>